<evidence type="ECO:0000259" key="4">
    <source>
        <dbReference type="PROSITE" id="PS50011"/>
    </source>
</evidence>
<dbReference type="InterPro" id="IPR011009">
    <property type="entry name" value="Kinase-like_dom_sf"/>
</dbReference>
<keyword evidence="6" id="KW-1185">Reference proteome</keyword>
<dbReference type="GO" id="GO:0005524">
    <property type="term" value="F:ATP binding"/>
    <property type="evidence" value="ECO:0007669"/>
    <property type="project" value="InterPro"/>
</dbReference>
<dbReference type="Proteomes" id="UP001381693">
    <property type="component" value="Unassembled WGS sequence"/>
</dbReference>
<dbReference type="InterPro" id="IPR008271">
    <property type="entry name" value="Ser/Thr_kinase_AS"/>
</dbReference>
<dbReference type="PROSITE" id="PS50011">
    <property type="entry name" value="PROTEIN_KINASE_DOM"/>
    <property type="match status" value="1"/>
</dbReference>
<dbReference type="InterPro" id="IPR000719">
    <property type="entry name" value="Prot_kinase_dom"/>
</dbReference>
<name>A0AAN9A7I5_HALRR</name>
<evidence type="ECO:0000313" key="6">
    <source>
        <dbReference type="Proteomes" id="UP001381693"/>
    </source>
</evidence>
<keyword evidence="5" id="KW-0418">Kinase</keyword>
<dbReference type="SMART" id="SM00220">
    <property type="entry name" value="S_TKc"/>
    <property type="match status" value="1"/>
</dbReference>
<feature type="region of interest" description="Disordered" evidence="3">
    <location>
        <begin position="1"/>
        <end position="44"/>
    </location>
</feature>
<keyword evidence="5" id="KW-0808">Transferase</keyword>
<feature type="compositionally biased region" description="Basic and acidic residues" evidence="3">
    <location>
        <begin position="341"/>
        <end position="353"/>
    </location>
</feature>
<dbReference type="PANTHER" id="PTHR22961">
    <property type="entry name" value="SER/THR PROTEIN KINASE-TRB"/>
    <property type="match status" value="1"/>
</dbReference>
<dbReference type="EMBL" id="JAXCGZ010008586">
    <property type="protein sequence ID" value="KAK7077543.1"/>
    <property type="molecule type" value="Genomic_DNA"/>
</dbReference>
<proteinExistence type="predicted"/>
<comment type="caution">
    <text evidence="5">The sequence shown here is derived from an EMBL/GenBank/DDBJ whole genome shotgun (WGS) entry which is preliminary data.</text>
</comment>
<dbReference type="SUPFAM" id="SSF56112">
    <property type="entry name" value="Protein kinase-like (PK-like)"/>
    <property type="match status" value="1"/>
</dbReference>
<dbReference type="InterPro" id="IPR024104">
    <property type="entry name" value="Tribbles/Ser_Thr_kinase_40"/>
</dbReference>
<comment type="function">
    <text evidence="1">May be a negative regulator of NF-kappa-B and p53-mediated gene transcription.</text>
</comment>
<dbReference type="Gene3D" id="1.10.510.10">
    <property type="entry name" value="Transferase(Phosphotransferase) domain 1"/>
    <property type="match status" value="1"/>
</dbReference>
<dbReference type="PROSITE" id="PS00108">
    <property type="entry name" value="PROTEIN_KINASE_ST"/>
    <property type="match status" value="1"/>
</dbReference>
<evidence type="ECO:0000313" key="5">
    <source>
        <dbReference type="EMBL" id="KAK7077543.1"/>
    </source>
</evidence>
<reference evidence="5 6" key="1">
    <citation type="submission" date="2023-11" db="EMBL/GenBank/DDBJ databases">
        <title>Halocaridina rubra genome assembly.</title>
        <authorList>
            <person name="Smith C."/>
        </authorList>
    </citation>
    <scope>NUCLEOTIDE SEQUENCE [LARGE SCALE GENOMIC DNA]</scope>
    <source>
        <strain evidence="5">EP-1</strain>
        <tissue evidence="5">Whole</tissue>
    </source>
</reference>
<feature type="compositionally biased region" description="Polar residues" evidence="3">
    <location>
        <begin position="258"/>
        <end position="273"/>
    </location>
</feature>
<dbReference type="GO" id="GO:0004672">
    <property type="term" value="F:protein kinase activity"/>
    <property type="evidence" value="ECO:0007669"/>
    <property type="project" value="InterPro"/>
</dbReference>
<dbReference type="PANTHER" id="PTHR22961:SF16">
    <property type="entry name" value="SERINE_THREONINE-PROTEIN KINASE 40"/>
    <property type="match status" value="1"/>
</dbReference>
<accession>A0AAN9A7I5</accession>
<sequence>MKRYNLDPPEWEPPRQRTAQRRQSESSHGLVSEDQNNAQFPQLGSPSRASALIINTEPSTVVLPELMVTNPVLTPSSAAITSATTTTFSDLTLAATVSGNSTNASSTYLTTSNEQAPETPVTSSVLNLARSSVLSTSLPALESLNGETSSNSATLPAVNSLMSGIPVVSTSCPQQRASSSSSSFRPDESTLSSSFRPNESTSSSLLSSRLVSDLLSSSVSAPSQSSISLQSLTLSSDSSSDSSNDSVGVVPVTYSSIPDGSSYESAAATNNARSLDPGREQSSAPVNILLDISTSVPSSVSLGMASSSSLLESNSTDLQDVLEASNSREGQGEVPQSLEAQPERSSPEIERIHSEKNSSLDFEFYDSSTTLLTSAPLCINDIEDKRECHNHGELTREEERKLKEKYILQSGKVPAAGQPLARGQLRRAGPYLLGLRLGSSPVRSIVQCLARREHTDEFYTLKILTVRDTSEETQDDRQGKMLLHTEHSLLSLLSGQKGVIQHHGLFQDYAVGVQEQSEGRIVTTGGLVRRVCLVLDCVTPQDYCQRTADLINLQHYVINKGKLAERDALTIFYNIVSVVQSLHEQNIVHRDLKLGNLVLNRATREITITNFCLGQHLPSEQDRLRDQRGSPAYISPDVLSGKPYLGKPSDMWALGVVLYTMLYGHFPFYDYSPQELFRKIKAAEYSLPK</sequence>
<evidence type="ECO:0000256" key="3">
    <source>
        <dbReference type="SAM" id="MobiDB-lite"/>
    </source>
</evidence>
<protein>
    <recommendedName>
        <fullName evidence="2">Serine/threonine-protein kinase 40</fullName>
    </recommendedName>
</protein>
<feature type="region of interest" description="Disordered" evidence="3">
    <location>
        <begin position="323"/>
        <end position="353"/>
    </location>
</feature>
<organism evidence="5 6">
    <name type="scientific">Halocaridina rubra</name>
    <name type="common">Hawaiian red shrimp</name>
    <dbReference type="NCBI Taxonomy" id="373956"/>
    <lineage>
        <taxon>Eukaryota</taxon>
        <taxon>Metazoa</taxon>
        <taxon>Ecdysozoa</taxon>
        <taxon>Arthropoda</taxon>
        <taxon>Crustacea</taxon>
        <taxon>Multicrustacea</taxon>
        <taxon>Malacostraca</taxon>
        <taxon>Eumalacostraca</taxon>
        <taxon>Eucarida</taxon>
        <taxon>Decapoda</taxon>
        <taxon>Pleocyemata</taxon>
        <taxon>Caridea</taxon>
        <taxon>Atyoidea</taxon>
        <taxon>Atyidae</taxon>
        <taxon>Halocaridina</taxon>
    </lineage>
</organism>
<feature type="compositionally biased region" description="Polar residues" evidence="3">
    <location>
        <begin position="26"/>
        <end position="44"/>
    </location>
</feature>
<feature type="compositionally biased region" description="Polar residues" evidence="3">
    <location>
        <begin position="189"/>
        <end position="199"/>
    </location>
</feature>
<evidence type="ECO:0000256" key="2">
    <source>
        <dbReference type="ARBA" id="ARBA00016813"/>
    </source>
</evidence>
<feature type="region of interest" description="Disordered" evidence="3">
    <location>
        <begin position="171"/>
        <end position="202"/>
    </location>
</feature>
<gene>
    <name evidence="5" type="primary">STK40</name>
    <name evidence="5" type="ORF">SK128_026402</name>
</gene>
<feature type="domain" description="Protein kinase" evidence="4">
    <location>
        <begin position="431"/>
        <end position="689"/>
    </location>
</feature>
<dbReference type="AlphaFoldDB" id="A0AAN9A7I5"/>
<evidence type="ECO:0000256" key="1">
    <source>
        <dbReference type="ARBA" id="ARBA00003412"/>
    </source>
</evidence>
<feature type="region of interest" description="Disordered" evidence="3">
    <location>
        <begin position="258"/>
        <end position="281"/>
    </location>
</feature>
<dbReference type="Pfam" id="PF00069">
    <property type="entry name" value="Pkinase"/>
    <property type="match status" value="1"/>
</dbReference>